<evidence type="ECO:0000256" key="7">
    <source>
        <dbReference type="ARBA" id="ARBA00023136"/>
    </source>
</evidence>
<feature type="transmembrane region" description="Helical" evidence="9">
    <location>
        <begin position="296"/>
        <end position="317"/>
    </location>
</feature>
<dbReference type="OrthoDB" id="3900342at2759"/>
<feature type="domain" description="Amino acid permease/ SLC12A" evidence="10">
    <location>
        <begin position="73"/>
        <end position="534"/>
    </location>
</feature>
<evidence type="ECO:0000259" key="10">
    <source>
        <dbReference type="Pfam" id="PF00324"/>
    </source>
</evidence>
<dbReference type="InterPro" id="IPR050524">
    <property type="entry name" value="APC_YAT"/>
</dbReference>
<evidence type="ECO:0000256" key="5">
    <source>
        <dbReference type="ARBA" id="ARBA00022970"/>
    </source>
</evidence>
<organism evidence="11 12">
    <name type="scientific">Pochonia chlamydosporia 170</name>
    <dbReference type="NCBI Taxonomy" id="1380566"/>
    <lineage>
        <taxon>Eukaryota</taxon>
        <taxon>Fungi</taxon>
        <taxon>Dikarya</taxon>
        <taxon>Ascomycota</taxon>
        <taxon>Pezizomycotina</taxon>
        <taxon>Sordariomycetes</taxon>
        <taxon>Hypocreomycetidae</taxon>
        <taxon>Hypocreales</taxon>
        <taxon>Clavicipitaceae</taxon>
        <taxon>Pochonia</taxon>
    </lineage>
</organism>
<dbReference type="RefSeq" id="XP_018147985.1">
    <property type="nucleotide sequence ID" value="XM_018283209.1"/>
</dbReference>
<dbReference type="NCBIfam" id="TIGR00913">
    <property type="entry name" value="2A0310"/>
    <property type="match status" value="1"/>
</dbReference>
<sequence>MAKSTPSTLDLSHNHVEDVAIPRNEGIRRNIVRSFKKDNSCPPANNSSPDNDIEAGARNVATSPLHRRLKSRHLQMIAIGGSIGTGLFVGSGAVLAAGGPASVLIAYSLIGCMIYCMVHALGEMAVLFPVAGSFAHYATRFIDPAWGFAMGWNYALQWLITLPLEIVAASLTVDFWNPGVPNAVWAAVFWVLIVSINLFGVKGYGEAEFLFSLIKVIAVVGFIILGIILDCGGGPDGNYIGGKYWHDPGAFNNGFKGLCSVFVNAAFAFGGTELVGLAAAETENPRKSLPSAIKQVFWRITLFYIISLTLVGLLVPYTHERLVSGQSSVDAQASPFVIAIENAGIAGLPSVMNVVILISVLSVGNSSVYASSRTLAALADQHQAPQFLSYIDRKGRPIWSICVASALGLLCFLAASDKQTEAFLWMVAISGLSCLFTWGSVCLCHIRFRRGWKVQGHSLDELTFRSQPGVIGSWVGFLFICLVLVTQFWIGVAPVGYETMSSMEVAKSFFSSYLAAPIVILCYISYKLIFRTKFIRSKEMDLVTGRRDMDIRHVVEPERAEQAQWPAWKRVYKWFC</sequence>
<evidence type="ECO:0000256" key="2">
    <source>
        <dbReference type="ARBA" id="ARBA00022448"/>
    </source>
</evidence>
<evidence type="ECO:0000313" key="12">
    <source>
        <dbReference type="Proteomes" id="UP000078397"/>
    </source>
</evidence>
<dbReference type="KEGG" id="pchm:VFPPC_03746"/>
<dbReference type="GeneID" id="28847203"/>
<feature type="transmembrane region" description="Helical" evidence="9">
    <location>
        <begin position="183"/>
        <end position="201"/>
    </location>
</feature>
<dbReference type="InterPro" id="IPR004762">
    <property type="entry name" value="Amino_acid_permease_fungi"/>
</dbReference>
<keyword evidence="2" id="KW-0813">Transport</keyword>
<dbReference type="PANTHER" id="PTHR43341">
    <property type="entry name" value="AMINO ACID PERMEASE"/>
    <property type="match status" value="1"/>
</dbReference>
<dbReference type="Pfam" id="PF00324">
    <property type="entry name" value="AA_permease"/>
    <property type="match status" value="1"/>
</dbReference>
<evidence type="ECO:0000256" key="1">
    <source>
        <dbReference type="ARBA" id="ARBA00004651"/>
    </source>
</evidence>
<keyword evidence="12" id="KW-1185">Reference proteome</keyword>
<name>A0A179G1T8_METCM</name>
<dbReference type="InterPro" id="IPR004841">
    <property type="entry name" value="AA-permease/SLC12A_dom"/>
</dbReference>
<dbReference type="PROSITE" id="PS00218">
    <property type="entry name" value="AMINO_ACID_PERMEASE_1"/>
    <property type="match status" value="1"/>
</dbReference>
<feature type="transmembrane region" description="Helical" evidence="9">
    <location>
        <begin position="104"/>
        <end position="131"/>
    </location>
</feature>
<feature type="transmembrane region" description="Helical" evidence="9">
    <location>
        <begin position="76"/>
        <end position="98"/>
    </location>
</feature>
<dbReference type="Proteomes" id="UP000078397">
    <property type="component" value="Unassembled WGS sequence"/>
</dbReference>
<feature type="transmembrane region" description="Helical" evidence="9">
    <location>
        <begin position="469"/>
        <end position="490"/>
    </location>
</feature>
<dbReference type="GO" id="GO:0005886">
    <property type="term" value="C:plasma membrane"/>
    <property type="evidence" value="ECO:0007669"/>
    <property type="project" value="UniProtKB-SubCell"/>
</dbReference>
<keyword evidence="5" id="KW-0029">Amino-acid transport</keyword>
<dbReference type="InterPro" id="IPR004840">
    <property type="entry name" value="Amino_acid_permease_CS"/>
</dbReference>
<protein>
    <submittedName>
        <fullName evidence="11">General amino-acid permease GAP1</fullName>
    </submittedName>
</protein>
<dbReference type="AlphaFoldDB" id="A0A179G1T8"/>
<gene>
    <name evidence="11" type="ORF">VFPPC_03746</name>
</gene>
<evidence type="ECO:0000256" key="9">
    <source>
        <dbReference type="SAM" id="Phobius"/>
    </source>
</evidence>
<evidence type="ECO:0000256" key="6">
    <source>
        <dbReference type="ARBA" id="ARBA00022989"/>
    </source>
</evidence>
<proteinExistence type="predicted"/>
<evidence type="ECO:0000313" key="11">
    <source>
        <dbReference type="EMBL" id="OAQ71448.1"/>
    </source>
</evidence>
<feature type="transmembrane region" description="Helical" evidence="9">
    <location>
        <begin position="422"/>
        <end position="448"/>
    </location>
</feature>
<dbReference type="GO" id="GO:0015171">
    <property type="term" value="F:amino acid transmembrane transporter activity"/>
    <property type="evidence" value="ECO:0007669"/>
    <property type="project" value="TreeGrafter"/>
</dbReference>
<reference evidence="11 12" key="1">
    <citation type="journal article" date="2016" name="PLoS Pathog.">
        <title>Biosynthesis of antibiotic leucinostatins in bio-control fungus Purpureocillium lilacinum and their inhibition on phytophthora revealed by genome mining.</title>
        <authorList>
            <person name="Wang G."/>
            <person name="Liu Z."/>
            <person name="Lin R."/>
            <person name="Li E."/>
            <person name="Mao Z."/>
            <person name="Ling J."/>
            <person name="Yang Y."/>
            <person name="Yin W.B."/>
            <person name="Xie B."/>
        </authorList>
    </citation>
    <scope>NUCLEOTIDE SEQUENCE [LARGE SCALE GENOMIC DNA]</scope>
    <source>
        <strain evidence="11">170</strain>
    </source>
</reference>
<feature type="transmembrane region" description="Helical" evidence="9">
    <location>
        <begin position="152"/>
        <end position="171"/>
    </location>
</feature>
<feature type="transmembrane region" description="Helical" evidence="9">
    <location>
        <begin position="337"/>
        <end position="363"/>
    </location>
</feature>
<dbReference type="PIRSF" id="PIRSF006060">
    <property type="entry name" value="AA_transporter"/>
    <property type="match status" value="1"/>
</dbReference>
<dbReference type="PANTHER" id="PTHR43341:SF1">
    <property type="entry name" value="GENERAL AMINO-ACID PERMEASE GAP1"/>
    <property type="match status" value="1"/>
</dbReference>
<evidence type="ECO:0000256" key="3">
    <source>
        <dbReference type="ARBA" id="ARBA00022475"/>
    </source>
</evidence>
<feature type="region of interest" description="Disordered" evidence="8">
    <location>
        <begin position="36"/>
        <end position="55"/>
    </location>
</feature>
<feature type="transmembrane region" description="Helical" evidence="9">
    <location>
        <begin position="510"/>
        <end position="530"/>
    </location>
</feature>
<dbReference type="FunFam" id="1.20.1740.10:FF:000017">
    <property type="entry name" value="Amino acid permease"/>
    <property type="match status" value="1"/>
</dbReference>
<feature type="transmembrane region" description="Helical" evidence="9">
    <location>
        <begin position="255"/>
        <end position="275"/>
    </location>
</feature>
<keyword evidence="4 9" id="KW-0812">Transmembrane</keyword>
<evidence type="ECO:0000256" key="4">
    <source>
        <dbReference type="ARBA" id="ARBA00022692"/>
    </source>
</evidence>
<evidence type="ECO:0000256" key="8">
    <source>
        <dbReference type="SAM" id="MobiDB-lite"/>
    </source>
</evidence>
<feature type="transmembrane region" description="Helical" evidence="9">
    <location>
        <begin position="398"/>
        <end position="416"/>
    </location>
</feature>
<feature type="transmembrane region" description="Helical" evidence="9">
    <location>
        <begin position="213"/>
        <end position="235"/>
    </location>
</feature>
<comment type="subcellular location">
    <subcellularLocation>
        <location evidence="1">Cell membrane</location>
        <topology evidence="1">Multi-pass membrane protein</topology>
    </subcellularLocation>
</comment>
<comment type="caution">
    <text evidence="11">The sequence shown here is derived from an EMBL/GenBank/DDBJ whole genome shotgun (WGS) entry which is preliminary data.</text>
</comment>
<dbReference type="Gene3D" id="1.20.1740.10">
    <property type="entry name" value="Amino acid/polyamine transporter I"/>
    <property type="match status" value="1"/>
</dbReference>
<keyword evidence="7 9" id="KW-0472">Membrane</keyword>
<keyword evidence="3" id="KW-1003">Cell membrane</keyword>
<dbReference type="EMBL" id="LSBJ02000002">
    <property type="protein sequence ID" value="OAQ71448.1"/>
    <property type="molecule type" value="Genomic_DNA"/>
</dbReference>
<dbReference type="STRING" id="1380566.A0A179G1T8"/>
<keyword evidence="6 9" id="KW-1133">Transmembrane helix</keyword>
<accession>A0A179G1T8</accession>